<evidence type="ECO:0000259" key="2">
    <source>
        <dbReference type="Pfam" id="PF00582"/>
    </source>
</evidence>
<dbReference type="CDD" id="cd00293">
    <property type="entry name" value="USP-like"/>
    <property type="match status" value="1"/>
</dbReference>
<dbReference type="InterPro" id="IPR006015">
    <property type="entry name" value="Universal_stress_UspA"/>
</dbReference>
<dbReference type="Gene3D" id="3.40.50.620">
    <property type="entry name" value="HUPs"/>
    <property type="match status" value="1"/>
</dbReference>
<evidence type="ECO:0000313" key="3">
    <source>
        <dbReference type="EMBL" id="WAL62580.1"/>
    </source>
</evidence>
<dbReference type="InterPro" id="IPR014729">
    <property type="entry name" value="Rossmann-like_a/b/a_fold"/>
</dbReference>
<evidence type="ECO:0000256" key="1">
    <source>
        <dbReference type="ARBA" id="ARBA00008791"/>
    </source>
</evidence>
<sequence length="174" mass="19021">MFQRILVAVDDSPISEQAFNEALDLAKQSKAALLLLHVLSSNGQAGPVVPTLIPYYYPIVTDAVIEQYREQWEAAERRGLERLRSLATQATSLGIPTEFTQNIGNPGPLICQVAQDWQADLIVLGRRGHSGLNEWLMGSVSNYVMHHAACPVLAVQGATPSSRHAMSDEAITTR</sequence>
<dbReference type="RefSeq" id="WP_268612920.1">
    <property type="nucleotide sequence ID" value="NZ_CP113797.1"/>
</dbReference>
<name>A0A9E8ZJY0_9CYAN</name>
<evidence type="ECO:0000313" key="4">
    <source>
        <dbReference type="Proteomes" id="UP001163152"/>
    </source>
</evidence>
<dbReference type="Pfam" id="PF00582">
    <property type="entry name" value="Usp"/>
    <property type="match status" value="1"/>
</dbReference>
<reference evidence="3" key="1">
    <citation type="submission" date="2022-12" db="EMBL/GenBank/DDBJ databases">
        <title>Polyphasic identification of a Novel Hot-Spring Cyanobacterium Ocullathermofonsia sinensis gen nov. sp. nov. and Genomic Insights on its Adaptations to the Thermal Habitat.</title>
        <authorList>
            <person name="Daroch M."/>
            <person name="Tang J."/>
            <person name="Jiang Y."/>
        </authorList>
    </citation>
    <scope>NUCLEOTIDE SEQUENCE</scope>
    <source>
        <strain evidence="3">PKUAC-SCTA174</strain>
    </source>
</reference>
<dbReference type="KEGG" id="tsin:OXH18_11480"/>
<dbReference type="PANTHER" id="PTHR46268:SF8">
    <property type="entry name" value="UNIVERSAL STRESS PROTEIN SLL1388"/>
    <property type="match status" value="1"/>
</dbReference>
<comment type="similarity">
    <text evidence="1">Belongs to the universal stress protein A family.</text>
</comment>
<dbReference type="SUPFAM" id="SSF52402">
    <property type="entry name" value="Adenine nucleotide alpha hydrolases-like"/>
    <property type="match status" value="1"/>
</dbReference>
<dbReference type="EMBL" id="CP113797">
    <property type="protein sequence ID" value="WAL62580.1"/>
    <property type="molecule type" value="Genomic_DNA"/>
</dbReference>
<dbReference type="InterPro" id="IPR006016">
    <property type="entry name" value="UspA"/>
</dbReference>
<dbReference type="AlphaFoldDB" id="A0A9E8ZJY0"/>
<proteinExistence type="inferred from homology"/>
<dbReference type="PRINTS" id="PR01438">
    <property type="entry name" value="UNVRSLSTRESS"/>
</dbReference>
<feature type="domain" description="UspA" evidence="2">
    <location>
        <begin position="1"/>
        <end position="155"/>
    </location>
</feature>
<gene>
    <name evidence="3" type="ORF">OXH18_11480</name>
</gene>
<dbReference type="PANTHER" id="PTHR46268">
    <property type="entry name" value="STRESS RESPONSE PROTEIN NHAX"/>
    <property type="match status" value="1"/>
</dbReference>
<keyword evidence="4" id="KW-1185">Reference proteome</keyword>
<dbReference type="Proteomes" id="UP001163152">
    <property type="component" value="Chromosome"/>
</dbReference>
<organism evidence="3 4">
    <name type="scientific">Thermocoleostomius sinensis A174</name>
    <dbReference type="NCBI Taxonomy" id="2016057"/>
    <lineage>
        <taxon>Bacteria</taxon>
        <taxon>Bacillati</taxon>
        <taxon>Cyanobacteriota</taxon>
        <taxon>Cyanophyceae</taxon>
        <taxon>Oculatellales</taxon>
        <taxon>Oculatellaceae</taxon>
        <taxon>Thermocoleostomius</taxon>
    </lineage>
</organism>
<dbReference type="PIRSF" id="PIRSF006276">
    <property type="entry name" value="UspA"/>
    <property type="match status" value="1"/>
</dbReference>
<accession>A0A9E8ZJY0</accession>
<protein>
    <submittedName>
        <fullName evidence="3">Universal stress protein</fullName>
    </submittedName>
</protein>